<dbReference type="VEuPathDB" id="VectorBase:BGLB031938"/>
<organism evidence="1 2">
    <name type="scientific">Biomphalaria glabrata</name>
    <name type="common">Bloodfluke planorb</name>
    <name type="synonym">Freshwater snail</name>
    <dbReference type="NCBI Taxonomy" id="6526"/>
    <lineage>
        <taxon>Eukaryota</taxon>
        <taxon>Metazoa</taxon>
        <taxon>Spiralia</taxon>
        <taxon>Lophotrochozoa</taxon>
        <taxon>Mollusca</taxon>
        <taxon>Gastropoda</taxon>
        <taxon>Heterobranchia</taxon>
        <taxon>Euthyneura</taxon>
        <taxon>Panpulmonata</taxon>
        <taxon>Hygrophila</taxon>
        <taxon>Lymnaeoidea</taxon>
        <taxon>Planorbidae</taxon>
        <taxon>Biomphalaria</taxon>
    </lineage>
</organism>
<name>A0A2C9LK56_BIOGL</name>
<dbReference type="Gene3D" id="1.10.532.10">
    <property type="entry name" value="STAT transcription factor, N-terminal domain"/>
    <property type="match status" value="1"/>
</dbReference>
<protein>
    <submittedName>
        <fullName evidence="1">Uncharacterized protein</fullName>
    </submittedName>
</protein>
<dbReference type="AlphaFoldDB" id="A0A2C9LK56"/>
<proteinExistence type="predicted"/>
<dbReference type="Proteomes" id="UP000076420">
    <property type="component" value="Unassembled WGS sequence"/>
</dbReference>
<gene>
    <name evidence="1" type="primary">106069507</name>
</gene>
<accession>A0A2C9LK56</accession>
<sequence length="165" mass="18938">MSHLIEDINWEDIKNGCERNHPNAYIEATTAFNTIRAEIVKYLDIGKLCHKDVGTDNLMLMKTDLNSILNNYGSDPVSFVIAMAECIRKEEELIANYEDTEMEEHGSNTPQREQEAEILSDDTASIRDLIDILKESIGEESRASQEEVNKFFLTIYRHPFTVQHT</sequence>
<dbReference type="EnsemblMetazoa" id="BGLB031938-RB">
    <property type="protein sequence ID" value="BGLB031938-PB"/>
    <property type="gene ID" value="BGLB031938"/>
</dbReference>
<dbReference type="InterPro" id="IPR036535">
    <property type="entry name" value="STAT_N_sf"/>
</dbReference>
<evidence type="ECO:0000313" key="1">
    <source>
        <dbReference type="EnsemblMetazoa" id="BGLB031938-PB"/>
    </source>
</evidence>
<dbReference type="VEuPathDB" id="VectorBase:BGLAX_043341"/>
<reference evidence="1" key="1">
    <citation type="submission" date="2020-05" db="UniProtKB">
        <authorList>
            <consortium name="EnsemblMetazoa"/>
        </authorList>
    </citation>
    <scope>IDENTIFICATION</scope>
    <source>
        <strain evidence="1">BB02</strain>
    </source>
</reference>
<evidence type="ECO:0000313" key="2">
    <source>
        <dbReference type="Proteomes" id="UP000076420"/>
    </source>
</evidence>